<feature type="transmembrane region" description="Helical" evidence="1">
    <location>
        <begin position="62"/>
        <end position="79"/>
    </location>
</feature>
<keyword evidence="1" id="KW-1133">Transmembrane helix</keyword>
<dbReference type="RefSeq" id="WP_026636851.1">
    <property type="nucleotide sequence ID" value="NZ_FONH01000025.1"/>
</dbReference>
<protein>
    <submittedName>
        <fullName evidence="2">Uncharacterized protein</fullName>
    </submittedName>
</protein>
<sequence>MAIPKVWNPGSKARLGIALFALAYLAATHPWTSDERSIAQGHYQLALAFLMMAAFPRGTKLYVALGVTLAVLLLVGAALDGLSMR</sequence>
<reference evidence="3" key="1">
    <citation type="submission" date="2016-10" db="EMBL/GenBank/DDBJ databases">
        <authorList>
            <person name="Varghese N."/>
            <person name="Submissions S."/>
        </authorList>
    </citation>
    <scope>NUCLEOTIDE SEQUENCE [LARGE SCALE GENOMIC DNA]</scope>
    <source>
        <strain evidence="3">UNC178MFTsu3.1</strain>
    </source>
</reference>
<dbReference type="Proteomes" id="UP000199477">
    <property type="component" value="Unassembled WGS sequence"/>
</dbReference>
<evidence type="ECO:0000313" key="3">
    <source>
        <dbReference type="Proteomes" id="UP000199477"/>
    </source>
</evidence>
<name>A0A1I2JIR1_9GAMM</name>
<dbReference type="STRING" id="500610.SAMN02799615_04002"/>
<proteinExistence type="predicted"/>
<evidence type="ECO:0000313" key="2">
    <source>
        <dbReference type="EMBL" id="SFF53047.1"/>
    </source>
</evidence>
<keyword evidence="1" id="KW-0472">Membrane</keyword>
<organism evidence="2 3">
    <name type="scientific">Dyella marensis</name>
    <dbReference type="NCBI Taxonomy" id="500610"/>
    <lineage>
        <taxon>Bacteria</taxon>
        <taxon>Pseudomonadati</taxon>
        <taxon>Pseudomonadota</taxon>
        <taxon>Gammaproteobacteria</taxon>
        <taxon>Lysobacterales</taxon>
        <taxon>Rhodanobacteraceae</taxon>
        <taxon>Dyella</taxon>
    </lineage>
</organism>
<keyword evidence="1" id="KW-0812">Transmembrane</keyword>
<accession>A0A1I2JIR1</accession>
<evidence type="ECO:0000256" key="1">
    <source>
        <dbReference type="SAM" id="Phobius"/>
    </source>
</evidence>
<dbReference type="AlphaFoldDB" id="A0A1I2JIR1"/>
<dbReference type="EMBL" id="FONH01000025">
    <property type="protein sequence ID" value="SFF53047.1"/>
    <property type="molecule type" value="Genomic_DNA"/>
</dbReference>
<gene>
    <name evidence="2" type="ORF">SAMN02799615_04002</name>
</gene>
<keyword evidence="3" id="KW-1185">Reference proteome</keyword>